<dbReference type="STRING" id="446466.Cfla_0769"/>
<dbReference type="InterPro" id="IPR025101">
    <property type="entry name" value="DUF4012"/>
</dbReference>
<dbReference type="KEGG" id="cfl:Cfla_0769"/>
<dbReference type="OrthoDB" id="3203519at2"/>
<dbReference type="EMBL" id="CP001964">
    <property type="protein sequence ID" value="ADG73679.1"/>
    <property type="molecule type" value="Genomic_DNA"/>
</dbReference>
<dbReference type="HOGENOM" id="CLU_020572_1_0_11"/>
<keyword evidence="2" id="KW-0472">Membrane</keyword>
<dbReference type="Pfam" id="PF13196">
    <property type="entry name" value="DUF4012"/>
    <property type="match status" value="1"/>
</dbReference>
<dbReference type="RefSeq" id="WP_013116013.1">
    <property type="nucleotide sequence ID" value="NC_014151.1"/>
</dbReference>
<organism evidence="3 4">
    <name type="scientific">Cellulomonas flavigena (strain ATCC 482 / DSM 20109 / BCRC 11376 / JCM 18109 / NBRC 3775 / NCIMB 8073 / NRS 134)</name>
    <dbReference type="NCBI Taxonomy" id="446466"/>
    <lineage>
        <taxon>Bacteria</taxon>
        <taxon>Bacillati</taxon>
        <taxon>Actinomycetota</taxon>
        <taxon>Actinomycetes</taxon>
        <taxon>Micrococcales</taxon>
        <taxon>Cellulomonadaceae</taxon>
        <taxon>Cellulomonas</taxon>
    </lineage>
</organism>
<feature type="compositionally biased region" description="Low complexity" evidence="1">
    <location>
        <begin position="25"/>
        <end position="40"/>
    </location>
</feature>
<accession>D5UJF6</accession>
<proteinExistence type="predicted"/>
<keyword evidence="4" id="KW-1185">Reference proteome</keyword>
<keyword evidence="2" id="KW-0812">Transmembrane</keyword>
<gene>
    <name evidence="3" type="ordered locus">Cfla_0769</name>
</gene>
<evidence type="ECO:0000313" key="3">
    <source>
        <dbReference type="EMBL" id="ADG73679.1"/>
    </source>
</evidence>
<feature type="transmembrane region" description="Helical" evidence="2">
    <location>
        <begin position="50"/>
        <end position="71"/>
    </location>
</feature>
<keyword evidence="2" id="KW-1133">Transmembrane helix</keyword>
<name>D5UJF6_CELFN</name>
<reference evidence="3 4" key="1">
    <citation type="journal article" date="2010" name="Stand. Genomic Sci.">
        <title>Complete genome sequence of Cellulomonas flavigena type strain (134).</title>
        <authorList>
            <person name="Abt B."/>
            <person name="Foster B."/>
            <person name="Lapidus A."/>
            <person name="Clum A."/>
            <person name="Sun H."/>
            <person name="Pukall R."/>
            <person name="Lucas S."/>
            <person name="Glavina Del Rio T."/>
            <person name="Nolan M."/>
            <person name="Tice H."/>
            <person name="Cheng J.F."/>
            <person name="Pitluck S."/>
            <person name="Liolios K."/>
            <person name="Ivanova N."/>
            <person name="Mavromatis K."/>
            <person name="Ovchinnikova G."/>
            <person name="Pati A."/>
            <person name="Goodwin L."/>
            <person name="Chen A."/>
            <person name="Palaniappan K."/>
            <person name="Land M."/>
            <person name="Hauser L."/>
            <person name="Chang Y.J."/>
            <person name="Jeffries C.D."/>
            <person name="Rohde M."/>
            <person name="Goker M."/>
            <person name="Woyke T."/>
            <person name="Bristow J."/>
            <person name="Eisen J.A."/>
            <person name="Markowitz V."/>
            <person name="Hugenholtz P."/>
            <person name="Kyrpides N.C."/>
            <person name="Klenk H.P."/>
        </authorList>
    </citation>
    <scope>NUCLEOTIDE SEQUENCE [LARGE SCALE GENOMIC DNA]</scope>
    <source>
        <strain evidence="4">ATCC 482 / DSM 20109 / BCRC 11376 / JCM 18109 / NBRC 3775 / NCIMB 8073 / NRS 134</strain>
    </source>
</reference>
<evidence type="ECO:0000256" key="1">
    <source>
        <dbReference type="SAM" id="MobiDB-lite"/>
    </source>
</evidence>
<protein>
    <recommendedName>
        <fullName evidence="5">DUF4012 domain-containing protein</fullName>
    </recommendedName>
</protein>
<feature type="region of interest" description="Disordered" evidence="1">
    <location>
        <begin position="1"/>
        <end position="40"/>
    </location>
</feature>
<evidence type="ECO:0000256" key="2">
    <source>
        <dbReference type="SAM" id="Phobius"/>
    </source>
</evidence>
<evidence type="ECO:0008006" key="5">
    <source>
        <dbReference type="Google" id="ProtNLM"/>
    </source>
</evidence>
<evidence type="ECO:0000313" key="4">
    <source>
        <dbReference type="Proteomes" id="UP000000849"/>
    </source>
</evidence>
<dbReference type="Proteomes" id="UP000000849">
    <property type="component" value="Chromosome"/>
</dbReference>
<dbReference type="eggNOG" id="COG2959">
    <property type="taxonomic scope" value="Bacteria"/>
</dbReference>
<dbReference type="AlphaFoldDB" id="D5UJF6"/>
<sequence>MEQTGSVGASSGRDDAGTTPPPADPATDLATDLVTDPAADPAPGAPWRRVALRVALAVLALLLVLVAWVGLRAWQAANALQEARAWLDGVELDARGFETVGKDLTGLQASTSRAASAASDPLWRAAEGLPWAGDQLEAVRVVATSLDAVVTDALPAVTDLRALLDGGVRDEDGPFDVQALRRVATRVETAAATAATARADVDTLDPDALVGRLAGPVREVQDALAHIDGTLAPAAGIAPALPGMLGADGPRTYLVLALNTAELRAAGGIVGTVIAVRADAGALSIVDRKATLDLWALKDPVLPLTDEELAAWGPRLGRWVQNSVLTPDFPRTAELVAARWAHDGGGEVDGVIATDTLAVGELIGATGPVPDPDGGTLEADRLVDALLRQPYIKHADPALADAYFGDVAENVMDAIGEGRGDPEDLLSAARRTVDERRVRIWSAHPDEQERIAATVAGGAYTSSDLFADEPGLFLDDATQGKVGAYLTTDVTFRDARCTGPDPSVDVVLRLDYRPPPAVAMLGVFVTGVPGPDVPLGTLLTHVSVWSTVGGPPLPVTRDGQPATGEVERVAGRTVLQLPSRLAPGQSEEYVVTVPLHDGAVTLWTTPTLTAPGSAGYTCP</sequence>